<dbReference type="Proteomes" id="UP000193719">
    <property type="component" value="Unassembled WGS sequence"/>
</dbReference>
<feature type="transmembrane region" description="Helical" evidence="7">
    <location>
        <begin position="126"/>
        <end position="144"/>
    </location>
</feature>
<dbReference type="PANTHER" id="PTHR40074:SF2">
    <property type="entry name" value="O-ACETYLTRANSFERASE WECH"/>
    <property type="match status" value="1"/>
</dbReference>
<sequence length="486" mass="57630">MSLNDNINENENVINMNFENNFDPEDTNHNEKNSNTDYYTANGNDKLENELENSQLEKDKDDDKYLTIDINNEYSESNEEEIIPIIKKKRIVPLRNASKIKMKQYTKLKQHYRGKTQQQKKKTERVYWLDCLRVFASFLVVFIHCSNMVLKPDIDYKTHNGRVLIIYCALTRPCVPLFIMISGMLFLNPQKKNITTETIFKKYIPRIFKCYVFWSLYYGIFDRFIINYEKKEFELGWELIIDTIKTCIISGSTHLWYLNFTIGIYIVTPVYRVVVKDRKMGWYMVALCSIISYLVPTIHEFFNIALNIDLQVFRTYVKNLVINTAGHYLGYYLMGYMVGSHVFVKKKHIFYSYIVGITGCLLSVILRFISCYSLDENAHNLSRYYNFNVAMGAYGIFVFFKYSVNRFLKPLMRVKSFRKILSTLSDCSLGVYLIHLTIYHIFYCFNFHSQLFDPLYWVPIYSIILYTISLFLVYYLKKDSFMAKVL</sequence>
<dbReference type="Pfam" id="PF01757">
    <property type="entry name" value="Acyl_transf_3"/>
    <property type="match status" value="1"/>
</dbReference>
<evidence type="ECO:0000256" key="2">
    <source>
        <dbReference type="ARBA" id="ARBA00022475"/>
    </source>
</evidence>
<comment type="subcellular location">
    <subcellularLocation>
        <location evidence="1">Cell membrane</location>
        <topology evidence="1">Multi-pass membrane protein</topology>
    </subcellularLocation>
</comment>
<keyword evidence="3 7" id="KW-0812">Transmembrane</keyword>
<feature type="transmembrane region" description="Helical" evidence="7">
    <location>
        <begin position="420"/>
        <end position="443"/>
    </location>
</feature>
<organism evidence="9 10">
    <name type="scientific">Piromyces finnis</name>
    <dbReference type="NCBI Taxonomy" id="1754191"/>
    <lineage>
        <taxon>Eukaryota</taxon>
        <taxon>Fungi</taxon>
        <taxon>Fungi incertae sedis</taxon>
        <taxon>Chytridiomycota</taxon>
        <taxon>Chytridiomycota incertae sedis</taxon>
        <taxon>Neocallimastigomycetes</taxon>
        <taxon>Neocallimastigales</taxon>
        <taxon>Neocallimastigaceae</taxon>
        <taxon>Piromyces</taxon>
    </lineage>
</organism>
<protein>
    <recommendedName>
        <fullName evidence="8">Acyltransferase 3 domain-containing protein</fullName>
    </recommendedName>
</protein>
<feature type="transmembrane region" description="Helical" evidence="7">
    <location>
        <begin position="208"/>
        <end position="226"/>
    </location>
</feature>
<keyword evidence="4 7" id="KW-1133">Transmembrane helix</keyword>
<feature type="transmembrane region" description="Helical" evidence="7">
    <location>
        <begin position="389"/>
        <end position="408"/>
    </location>
</feature>
<name>A0A1Y1UZD8_9FUNG</name>
<dbReference type="GO" id="GO:0005886">
    <property type="term" value="C:plasma membrane"/>
    <property type="evidence" value="ECO:0007669"/>
    <property type="project" value="UniProtKB-SubCell"/>
</dbReference>
<keyword evidence="5 7" id="KW-0472">Membrane</keyword>
<feature type="transmembrane region" description="Helical" evidence="7">
    <location>
        <begin position="255"/>
        <end position="274"/>
    </location>
</feature>
<evidence type="ECO:0000256" key="4">
    <source>
        <dbReference type="ARBA" id="ARBA00022989"/>
    </source>
</evidence>
<feature type="transmembrane region" description="Helical" evidence="7">
    <location>
        <begin position="350"/>
        <end position="369"/>
    </location>
</feature>
<feature type="region of interest" description="Disordered" evidence="6">
    <location>
        <begin position="18"/>
        <end position="43"/>
    </location>
</feature>
<comment type="caution">
    <text evidence="9">The sequence shown here is derived from an EMBL/GenBank/DDBJ whole genome shotgun (WGS) entry which is preliminary data.</text>
</comment>
<keyword evidence="2" id="KW-1003">Cell membrane</keyword>
<dbReference type="GO" id="GO:0009246">
    <property type="term" value="P:enterobacterial common antigen biosynthetic process"/>
    <property type="evidence" value="ECO:0007669"/>
    <property type="project" value="TreeGrafter"/>
</dbReference>
<feature type="transmembrane region" description="Helical" evidence="7">
    <location>
        <begin position="281"/>
        <end position="299"/>
    </location>
</feature>
<feature type="transmembrane region" description="Helical" evidence="7">
    <location>
        <begin position="319"/>
        <end position="338"/>
    </location>
</feature>
<dbReference type="PANTHER" id="PTHR40074">
    <property type="entry name" value="O-ACETYLTRANSFERASE WECH"/>
    <property type="match status" value="1"/>
</dbReference>
<proteinExistence type="predicted"/>
<dbReference type="InterPro" id="IPR002656">
    <property type="entry name" value="Acyl_transf_3_dom"/>
</dbReference>
<evidence type="ECO:0000256" key="1">
    <source>
        <dbReference type="ARBA" id="ARBA00004651"/>
    </source>
</evidence>
<feature type="transmembrane region" description="Helical" evidence="7">
    <location>
        <begin position="164"/>
        <end position="187"/>
    </location>
</feature>
<feature type="domain" description="Acyltransferase 3" evidence="8">
    <location>
        <begin position="127"/>
        <end position="472"/>
    </location>
</feature>
<dbReference type="EMBL" id="MCFH01000053">
    <property type="protein sequence ID" value="ORX43368.1"/>
    <property type="molecule type" value="Genomic_DNA"/>
</dbReference>
<evidence type="ECO:0000256" key="3">
    <source>
        <dbReference type="ARBA" id="ARBA00022692"/>
    </source>
</evidence>
<evidence type="ECO:0000259" key="8">
    <source>
        <dbReference type="Pfam" id="PF01757"/>
    </source>
</evidence>
<keyword evidence="10" id="KW-1185">Reference proteome</keyword>
<evidence type="ECO:0000256" key="5">
    <source>
        <dbReference type="ARBA" id="ARBA00023136"/>
    </source>
</evidence>
<feature type="transmembrane region" description="Helical" evidence="7">
    <location>
        <begin position="455"/>
        <end position="476"/>
    </location>
</feature>
<dbReference type="STRING" id="1754191.A0A1Y1UZD8"/>
<evidence type="ECO:0000313" key="10">
    <source>
        <dbReference type="Proteomes" id="UP000193719"/>
    </source>
</evidence>
<evidence type="ECO:0000313" key="9">
    <source>
        <dbReference type="EMBL" id="ORX43368.1"/>
    </source>
</evidence>
<reference evidence="9 10" key="1">
    <citation type="submission" date="2016-08" db="EMBL/GenBank/DDBJ databases">
        <title>Genomes of anaerobic fungi encode conserved fungal cellulosomes for biomass hydrolysis.</title>
        <authorList>
            <consortium name="DOE Joint Genome Institute"/>
            <person name="Haitjema C.H."/>
            <person name="Gilmore S.P."/>
            <person name="Henske J.K."/>
            <person name="Solomon K.V."/>
            <person name="De Groot R."/>
            <person name="Kuo A."/>
            <person name="Mondo S.J."/>
            <person name="Salamov A.A."/>
            <person name="Labutti K."/>
            <person name="Zhao Z."/>
            <person name="Chiniquy J."/>
            <person name="Barry K."/>
            <person name="Brewer H.M."/>
            <person name="Purvine S.O."/>
            <person name="Wright A.T."/>
            <person name="Boxma B."/>
            <person name="Van Alen T."/>
            <person name="Hackstein J.H."/>
            <person name="Baker S.E."/>
            <person name="Grigoriev I.V."/>
            <person name="O'Malley M.A."/>
        </authorList>
    </citation>
    <scope>NUCLEOTIDE SEQUENCE [LARGE SCALE GENOMIC DNA]</scope>
    <source>
        <strain evidence="10">finn</strain>
    </source>
</reference>
<dbReference type="AlphaFoldDB" id="A0A1Y1UZD8"/>
<reference evidence="9 10" key="2">
    <citation type="submission" date="2016-08" db="EMBL/GenBank/DDBJ databases">
        <title>Pervasive Adenine N6-methylation of Active Genes in Fungi.</title>
        <authorList>
            <consortium name="DOE Joint Genome Institute"/>
            <person name="Mondo S.J."/>
            <person name="Dannebaum R.O."/>
            <person name="Kuo R.C."/>
            <person name="Labutti K."/>
            <person name="Haridas S."/>
            <person name="Kuo A."/>
            <person name="Salamov A."/>
            <person name="Ahrendt S.R."/>
            <person name="Lipzen A."/>
            <person name="Sullivan W."/>
            <person name="Andreopoulos W.B."/>
            <person name="Clum A."/>
            <person name="Lindquist E."/>
            <person name="Daum C."/>
            <person name="Ramamoorthy G.K."/>
            <person name="Gryganskyi A."/>
            <person name="Culley D."/>
            <person name="Magnuson J.K."/>
            <person name="James T.Y."/>
            <person name="O'Malley M.A."/>
            <person name="Stajich J.E."/>
            <person name="Spatafora J.W."/>
            <person name="Visel A."/>
            <person name="Grigoriev I.V."/>
        </authorList>
    </citation>
    <scope>NUCLEOTIDE SEQUENCE [LARGE SCALE GENOMIC DNA]</scope>
    <source>
        <strain evidence="10">finn</strain>
    </source>
</reference>
<gene>
    <name evidence="9" type="ORF">BCR36DRAFT_586647</name>
</gene>
<evidence type="ECO:0000256" key="6">
    <source>
        <dbReference type="SAM" id="MobiDB-lite"/>
    </source>
</evidence>
<accession>A0A1Y1UZD8</accession>
<dbReference type="GO" id="GO:0016413">
    <property type="term" value="F:O-acetyltransferase activity"/>
    <property type="evidence" value="ECO:0007669"/>
    <property type="project" value="TreeGrafter"/>
</dbReference>
<dbReference type="OrthoDB" id="2129659at2759"/>
<evidence type="ECO:0000256" key="7">
    <source>
        <dbReference type="SAM" id="Phobius"/>
    </source>
</evidence>